<feature type="transmembrane region" description="Helical" evidence="6">
    <location>
        <begin position="103"/>
        <end position="122"/>
    </location>
</feature>
<proteinExistence type="predicted"/>
<dbReference type="Proteomes" id="UP000568696">
    <property type="component" value="Unassembled WGS sequence"/>
</dbReference>
<dbReference type="RefSeq" id="WP_085548292.1">
    <property type="nucleotide sequence ID" value="NZ_FXAR01000001.1"/>
</dbReference>
<evidence type="ECO:0000256" key="5">
    <source>
        <dbReference type="SAM" id="MobiDB-lite"/>
    </source>
</evidence>
<dbReference type="EMBL" id="FXAR01000001">
    <property type="protein sequence ID" value="SMG05910.1"/>
    <property type="molecule type" value="Genomic_DNA"/>
</dbReference>
<keyword evidence="3 6" id="KW-1133">Transmembrane helix</keyword>
<evidence type="ECO:0000259" key="7">
    <source>
        <dbReference type="Pfam" id="PF02656"/>
    </source>
</evidence>
<evidence type="ECO:0000313" key="9">
    <source>
        <dbReference type="EMBL" id="SMG05910.1"/>
    </source>
</evidence>
<dbReference type="STRING" id="1610489.SAMN06295981_0085"/>
<keyword evidence="2 6" id="KW-0812">Transmembrane</keyword>
<dbReference type="OrthoDB" id="582337at2"/>
<sequence length="124" mass="13569">MNAPDRTRLDRRIFPDGDEPDPQFTLSNERTYLAWTRTSLAFLAGGIALGAFPVEAVSAEWRAALSAFVIIIGMAIALGSAFRWIRIQRAMRNERPLPSATPLLLVTGAVVIASAVALWLFILS</sequence>
<feature type="transmembrane region" description="Helical" evidence="6">
    <location>
        <begin position="32"/>
        <end position="52"/>
    </location>
</feature>
<organism evidence="9 10">
    <name type="scientific">Corynebacterium pollutisoli</name>
    <dbReference type="NCBI Taxonomy" id="1610489"/>
    <lineage>
        <taxon>Bacteria</taxon>
        <taxon>Bacillati</taxon>
        <taxon>Actinomycetota</taxon>
        <taxon>Actinomycetes</taxon>
        <taxon>Mycobacteriales</taxon>
        <taxon>Corynebacteriaceae</taxon>
        <taxon>Corynebacterium</taxon>
    </lineage>
</organism>
<evidence type="ECO:0000313" key="10">
    <source>
        <dbReference type="Proteomes" id="UP000193309"/>
    </source>
</evidence>
<protein>
    <submittedName>
        <fullName evidence="8">DUF202 domain-containing protein</fullName>
    </submittedName>
    <submittedName>
        <fullName evidence="9">Putative membrane protein</fullName>
    </submittedName>
</protein>
<name>A0A1X7HV78_9CORY</name>
<dbReference type="InterPro" id="IPR003807">
    <property type="entry name" value="DUF202"/>
</dbReference>
<feature type="region of interest" description="Disordered" evidence="5">
    <location>
        <begin position="1"/>
        <end position="20"/>
    </location>
</feature>
<evidence type="ECO:0000256" key="6">
    <source>
        <dbReference type="SAM" id="Phobius"/>
    </source>
</evidence>
<feature type="domain" description="DUF202" evidence="7">
    <location>
        <begin position="24"/>
        <end position="90"/>
    </location>
</feature>
<reference evidence="10" key="1">
    <citation type="submission" date="2017-04" db="EMBL/GenBank/DDBJ databases">
        <authorList>
            <person name="Varghese N."/>
            <person name="Submissions S."/>
        </authorList>
    </citation>
    <scope>NUCLEOTIDE SEQUENCE [LARGE SCALE GENOMIC DNA]</scope>
    <source>
        <strain evidence="10">VDS</strain>
    </source>
</reference>
<dbReference type="EMBL" id="JAAYSN010000063">
    <property type="protein sequence ID" value="NLP38612.1"/>
    <property type="molecule type" value="Genomic_DNA"/>
</dbReference>
<evidence type="ECO:0000313" key="11">
    <source>
        <dbReference type="Proteomes" id="UP000568696"/>
    </source>
</evidence>
<evidence type="ECO:0000256" key="1">
    <source>
        <dbReference type="ARBA" id="ARBA00004127"/>
    </source>
</evidence>
<evidence type="ECO:0000256" key="3">
    <source>
        <dbReference type="ARBA" id="ARBA00022989"/>
    </source>
</evidence>
<dbReference type="GO" id="GO:0012505">
    <property type="term" value="C:endomembrane system"/>
    <property type="evidence" value="ECO:0007669"/>
    <property type="project" value="UniProtKB-SubCell"/>
</dbReference>
<evidence type="ECO:0000256" key="4">
    <source>
        <dbReference type="ARBA" id="ARBA00023136"/>
    </source>
</evidence>
<keyword evidence="4 6" id="KW-0472">Membrane</keyword>
<comment type="subcellular location">
    <subcellularLocation>
        <location evidence="1">Endomembrane system</location>
        <topology evidence="1">Multi-pass membrane protein</topology>
    </subcellularLocation>
</comment>
<dbReference type="Pfam" id="PF02656">
    <property type="entry name" value="DUF202"/>
    <property type="match status" value="1"/>
</dbReference>
<dbReference type="Proteomes" id="UP000193309">
    <property type="component" value="Unassembled WGS sequence"/>
</dbReference>
<evidence type="ECO:0000256" key="2">
    <source>
        <dbReference type="ARBA" id="ARBA00022692"/>
    </source>
</evidence>
<reference evidence="8 11" key="3">
    <citation type="journal article" date="2020" name="Biotechnol. Biofuels">
        <title>New insights from the biogas microbiome by comprehensive genome-resolved metagenomics of nearly 1600 species originating from multiple anaerobic digesters.</title>
        <authorList>
            <person name="Campanaro S."/>
            <person name="Treu L."/>
            <person name="Rodriguez-R L.M."/>
            <person name="Kovalovszki A."/>
            <person name="Ziels R.M."/>
            <person name="Maus I."/>
            <person name="Zhu X."/>
            <person name="Kougias P.G."/>
            <person name="Basile A."/>
            <person name="Luo G."/>
            <person name="Schluter A."/>
            <person name="Konstantinidis K.T."/>
            <person name="Angelidaki I."/>
        </authorList>
    </citation>
    <scope>NUCLEOTIDE SEQUENCE [LARGE SCALE GENOMIC DNA]</scope>
    <source>
        <strain evidence="8">AS23ysBPME_344</strain>
    </source>
</reference>
<keyword evidence="10" id="KW-1185">Reference proteome</keyword>
<gene>
    <name evidence="8" type="ORF">GX356_02660</name>
    <name evidence="9" type="ORF">SAMN06295981_0085</name>
</gene>
<feature type="compositionally biased region" description="Basic and acidic residues" evidence="5">
    <location>
        <begin position="1"/>
        <end position="15"/>
    </location>
</feature>
<reference evidence="9" key="2">
    <citation type="submission" date="2017-04" db="EMBL/GenBank/DDBJ databases">
        <authorList>
            <person name="Afonso C.L."/>
            <person name="Miller P.J."/>
            <person name="Scott M.A."/>
            <person name="Spackman E."/>
            <person name="Goraichik I."/>
            <person name="Dimitrov K.M."/>
            <person name="Suarez D.L."/>
            <person name="Swayne D.E."/>
        </authorList>
    </citation>
    <scope>NUCLEOTIDE SEQUENCE [LARGE SCALE GENOMIC DNA]</scope>
    <source>
        <strain evidence="9">VDS</strain>
    </source>
</reference>
<feature type="transmembrane region" description="Helical" evidence="6">
    <location>
        <begin position="64"/>
        <end position="82"/>
    </location>
</feature>
<evidence type="ECO:0000313" key="8">
    <source>
        <dbReference type="EMBL" id="NLP38612.1"/>
    </source>
</evidence>
<accession>A0A1X7HV78</accession>
<dbReference type="AlphaFoldDB" id="A0A1X7HV78"/>